<dbReference type="AlphaFoldDB" id="A0A418W0R4"/>
<dbReference type="InterPro" id="IPR001482">
    <property type="entry name" value="T2SS/T4SS_dom"/>
</dbReference>
<dbReference type="Gene3D" id="3.30.450.90">
    <property type="match status" value="1"/>
</dbReference>
<evidence type="ECO:0000259" key="4">
    <source>
        <dbReference type="PROSITE" id="PS00662"/>
    </source>
</evidence>
<comment type="similarity">
    <text evidence="1">Belongs to the GSP E family.</text>
</comment>
<keyword evidence="3" id="KW-0067">ATP-binding</keyword>
<keyword evidence="2" id="KW-0547">Nucleotide-binding</keyword>
<dbReference type="GO" id="GO:0016887">
    <property type="term" value="F:ATP hydrolysis activity"/>
    <property type="evidence" value="ECO:0007669"/>
    <property type="project" value="TreeGrafter"/>
</dbReference>
<dbReference type="PROSITE" id="PS00662">
    <property type="entry name" value="T2SP_E"/>
    <property type="match status" value="1"/>
</dbReference>
<dbReference type="Pfam" id="PF00437">
    <property type="entry name" value="T2SSE"/>
    <property type="match status" value="1"/>
</dbReference>
<gene>
    <name evidence="5" type="ORF">D3877_02775</name>
</gene>
<sequence length="509" mass="55313">MPPMRLDPPTAVREELAAYLLDRGLVSRSILDAALAEQRVTGEPLGSILVRNGFVARADLMEAQTRHEAAAHAPEPVAATPVPLRLLEKHAIIVTGETADSVYVATLHEEMIAARVVARHYPGKRVRFVAFVPDHFDDFLDRVRRGEGNTSDPEGVETLLTQAAQAGASDIHIVPRRKSYSVFFRVNGIRQLMHEGALDHYATITAQIKDRAAMDLAERRVPQEGRFDLEIRGRSIDLRVATVPSVDGEILVLRVLDAERIQPVLDGLGITRVAEWRRAVDQRHGLCLICGPTGSGKTTTLTATIREIDRIGKAVYSIEDPVEYRVAYAGQVSVNPTVNMDFAQVVRSFMRADPDVIVLGEVRDEETAKIAVRAADTGHMVLTTLHTGSILGAIDRLRHLGVTAHDIKNLLRCVMVQSLIRTVCPACHGAGCESCFDSGYAGRTVVSECARFDGAASVVNAAKGQRSWPTMLQDAIAKFHAGQTTGAEIRRVFGSEAQGVGASAPALRP</sequence>
<name>A0A418W0R4_9PROT</name>
<evidence type="ECO:0000313" key="6">
    <source>
        <dbReference type="Proteomes" id="UP000283458"/>
    </source>
</evidence>
<dbReference type="PANTHER" id="PTHR30258:SF2">
    <property type="entry name" value="COMG OPERON PROTEIN 1"/>
    <property type="match status" value="1"/>
</dbReference>
<dbReference type="InterPro" id="IPR027417">
    <property type="entry name" value="P-loop_NTPase"/>
</dbReference>
<dbReference type="EMBL" id="QYUL01000001">
    <property type="protein sequence ID" value="RJF83591.1"/>
    <property type="molecule type" value="Genomic_DNA"/>
</dbReference>
<dbReference type="InterPro" id="IPR003593">
    <property type="entry name" value="AAA+_ATPase"/>
</dbReference>
<dbReference type="PANTHER" id="PTHR30258">
    <property type="entry name" value="TYPE II SECRETION SYSTEM PROTEIN GSPE-RELATED"/>
    <property type="match status" value="1"/>
</dbReference>
<comment type="caution">
    <text evidence="5">The sequence shown here is derived from an EMBL/GenBank/DDBJ whole genome shotgun (WGS) entry which is preliminary data.</text>
</comment>
<evidence type="ECO:0000256" key="3">
    <source>
        <dbReference type="ARBA" id="ARBA00022840"/>
    </source>
</evidence>
<dbReference type="Gene3D" id="3.40.50.300">
    <property type="entry name" value="P-loop containing nucleotide triphosphate hydrolases"/>
    <property type="match status" value="1"/>
</dbReference>
<evidence type="ECO:0000313" key="5">
    <source>
        <dbReference type="EMBL" id="RJF83591.1"/>
    </source>
</evidence>
<dbReference type="SUPFAM" id="SSF52540">
    <property type="entry name" value="P-loop containing nucleoside triphosphate hydrolases"/>
    <property type="match status" value="1"/>
</dbReference>
<keyword evidence="6" id="KW-1185">Reference proteome</keyword>
<reference evidence="5 6" key="1">
    <citation type="submission" date="2018-09" db="EMBL/GenBank/DDBJ databases">
        <authorList>
            <person name="Zhu H."/>
        </authorList>
    </citation>
    <scope>NUCLEOTIDE SEQUENCE [LARGE SCALE GENOMIC DNA]</scope>
    <source>
        <strain evidence="5 6">K2W22B-5</strain>
    </source>
</reference>
<organism evidence="5 6">
    <name type="scientific">Azospirillum cavernae</name>
    <dbReference type="NCBI Taxonomy" id="2320860"/>
    <lineage>
        <taxon>Bacteria</taxon>
        <taxon>Pseudomonadati</taxon>
        <taxon>Pseudomonadota</taxon>
        <taxon>Alphaproteobacteria</taxon>
        <taxon>Rhodospirillales</taxon>
        <taxon>Azospirillaceae</taxon>
        <taxon>Azospirillum</taxon>
    </lineage>
</organism>
<dbReference type="InterPro" id="IPR037257">
    <property type="entry name" value="T2SS_E_N_sf"/>
</dbReference>
<proteinExistence type="inferred from homology"/>
<evidence type="ECO:0000256" key="2">
    <source>
        <dbReference type="ARBA" id="ARBA00022741"/>
    </source>
</evidence>
<evidence type="ECO:0000256" key="1">
    <source>
        <dbReference type="ARBA" id="ARBA00006611"/>
    </source>
</evidence>
<dbReference type="CDD" id="cd01129">
    <property type="entry name" value="PulE-GspE-like"/>
    <property type="match status" value="1"/>
</dbReference>
<dbReference type="Proteomes" id="UP000283458">
    <property type="component" value="Unassembled WGS sequence"/>
</dbReference>
<feature type="domain" description="Bacterial type II secretion system protein E" evidence="4">
    <location>
        <begin position="350"/>
        <end position="364"/>
    </location>
</feature>
<accession>A0A418W0R4</accession>
<dbReference type="OrthoDB" id="9804785at2"/>
<dbReference type="SUPFAM" id="SSF160246">
    <property type="entry name" value="EspE N-terminal domain-like"/>
    <property type="match status" value="1"/>
</dbReference>
<dbReference type="GO" id="GO:0005524">
    <property type="term" value="F:ATP binding"/>
    <property type="evidence" value="ECO:0007669"/>
    <property type="project" value="UniProtKB-KW"/>
</dbReference>
<dbReference type="SMART" id="SM00382">
    <property type="entry name" value="AAA"/>
    <property type="match status" value="1"/>
</dbReference>
<dbReference type="GO" id="GO:0005886">
    <property type="term" value="C:plasma membrane"/>
    <property type="evidence" value="ECO:0007669"/>
    <property type="project" value="TreeGrafter"/>
</dbReference>
<protein>
    <submittedName>
        <fullName evidence="5">Type II/IV secretion system protein</fullName>
    </submittedName>
</protein>